<accession>V7BSU7</accession>
<keyword evidence="1" id="KW-0472">Membrane</keyword>
<reference evidence="3" key="1">
    <citation type="journal article" date="2014" name="Nat. Genet.">
        <title>A reference genome for common bean and genome-wide analysis of dual domestications.</title>
        <authorList>
            <person name="Schmutz J."/>
            <person name="McClean P.E."/>
            <person name="Mamidi S."/>
            <person name="Wu G.A."/>
            <person name="Cannon S.B."/>
            <person name="Grimwood J."/>
            <person name="Jenkins J."/>
            <person name="Shu S."/>
            <person name="Song Q."/>
            <person name="Chavarro C."/>
            <person name="Torres-Torres M."/>
            <person name="Geffroy V."/>
            <person name="Moghaddam S.M."/>
            <person name="Gao D."/>
            <person name="Abernathy B."/>
            <person name="Barry K."/>
            <person name="Blair M."/>
            <person name="Brick M.A."/>
            <person name="Chovatia M."/>
            <person name="Gepts P."/>
            <person name="Goodstein D.M."/>
            <person name="Gonzales M."/>
            <person name="Hellsten U."/>
            <person name="Hyten D.L."/>
            <person name="Jia G."/>
            <person name="Kelly J.D."/>
            <person name="Kudrna D."/>
            <person name="Lee R."/>
            <person name="Richard M.M."/>
            <person name="Miklas P.N."/>
            <person name="Osorno J.M."/>
            <person name="Rodrigues J."/>
            <person name="Thareau V."/>
            <person name="Urrea C.A."/>
            <person name="Wang M."/>
            <person name="Yu Y."/>
            <person name="Zhang M."/>
            <person name="Wing R.A."/>
            <person name="Cregan P.B."/>
            <person name="Rokhsar D.S."/>
            <person name="Jackson S.A."/>
        </authorList>
    </citation>
    <scope>NUCLEOTIDE SEQUENCE [LARGE SCALE GENOMIC DNA]</scope>
    <source>
        <strain evidence="3">cv. G19833</strain>
    </source>
</reference>
<keyword evidence="3" id="KW-1185">Reference proteome</keyword>
<protein>
    <submittedName>
        <fullName evidence="2">Uncharacterized protein</fullName>
    </submittedName>
</protein>
<feature type="transmembrane region" description="Helical" evidence="1">
    <location>
        <begin position="79"/>
        <end position="98"/>
    </location>
</feature>
<dbReference type="Gramene" id="ESW21039">
    <property type="protein sequence ID" value="ESW21039"/>
    <property type="gene ID" value="PHAVU_005G036100g"/>
</dbReference>
<keyword evidence="1" id="KW-0812">Transmembrane</keyword>
<evidence type="ECO:0000313" key="3">
    <source>
        <dbReference type="Proteomes" id="UP000000226"/>
    </source>
</evidence>
<evidence type="ECO:0000313" key="2">
    <source>
        <dbReference type="EMBL" id="ESW21039.1"/>
    </source>
</evidence>
<name>V7BSU7_PHAVU</name>
<dbReference type="AlphaFoldDB" id="V7BSU7"/>
<sequence>MSISKEHVHVSHHPPVGCVFHHRVCAGPTNSGARRRRSRFSFRLRRGRRCCGCDVHVCHLEAMSPLMLLGFVFSKRTVYVIQLYSVMIMVSWCLYIVYTVTKNIYLCYLIVGHRENNS</sequence>
<proteinExistence type="predicted"/>
<evidence type="ECO:0000256" key="1">
    <source>
        <dbReference type="SAM" id="Phobius"/>
    </source>
</evidence>
<keyword evidence="1" id="KW-1133">Transmembrane helix</keyword>
<gene>
    <name evidence="2" type="ORF">PHAVU_005G036100g</name>
</gene>
<organism evidence="2 3">
    <name type="scientific">Phaseolus vulgaris</name>
    <name type="common">Kidney bean</name>
    <name type="synonym">French bean</name>
    <dbReference type="NCBI Taxonomy" id="3885"/>
    <lineage>
        <taxon>Eukaryota</taxon>
        <taxon>Viridiplantae</taxon>
        <taxon>Streptophyta</taxon>
        <taxon>Embryophyta</taxon>
        <taxon>Tracheophyta</taxon>
        <taxon>Spermatophyta</taxon>
        <taxon>Magnoliopsida</taxon>
        <taxon>eudicotyledons</taxon>
        <taxon>Gunneridae</taxon>
        <taxon>Pentapetalae</taxon>
        <taxon>rosids</taxon>
        <taxon>fabids</taxon>
        <taxon>Fabales</taxon>
        <taxon>Fabaceae</taxon>
        <taxon>Papilionoideae</taxon>
        <taxon>50 kb inversion clade</taxon>
        <taxon>NPAAA clade</taxon>
        <taxon>indigoferoid/millettioid clade</taxon>
        <taxon>Phaseoleae</taxon>
        <taxon>Phaseolus</taxon>
    </lineage>
</organism>
<dbReference type="Proteomes" id="UP000000226">
    <property type="component" value="Chromosome 5"/>
</dbReference>
<dbReference type="EMBL" id="CM002292">
    <property type="protein sequence ID" value="ESW21039.1"/>
    <property type="molecule type" value="Genomic_DNA"/>
</dbReference>